<gene>
    <name evidence="7" type="ORF">JI62_05880</name>
</gene>
<dbReference type="GO" id="GO:0016616">
    <property type="term" value="F:oxidoreductase activity, acting on the CH-OH group of donors, NAD or NADP as acceptor"/>
    <property type="evidence" value="ECO:0007669"/>
    <property type="project" value="InterPro"/>
</dbReference>
<dbReference type="EMBL" id="JPUA01000014">
    <property type="protein sequence ID" value="OWV30612.1"/>
    <property type="molecule type" value="Genomic_DNA"/>
</dbReference>
<dbReference type="InterPro" id="IPR043322">
    <property type="entry name" value="CtBP"/>
</dbReference>
<dbReference type="PROSITE" id="PS00670">
    <property type="entry name" value="D_2_HYDROXYACID_DH_2"/>
    <property type="match status" value="1"/>
</dbReference>
<dbReference type="FunFam" id="3.40.50.720:FF:000203">
    <property type="entry name" value="D-3-phosphoglycerate dehydrogenase (SerA)"/>
    <property type="match status" value="1"/>
</dbReference>
<dbReference type="InterPro" id="IPR036291">
    <property type="entry name" value="NAD(P)-bd_dom_sf"/>
</dbReference>
<evidence type="ECO:0000256" key="3">
    <source>
        <dbReference type="ARBA" id="ARBA00023027"/>
    </source>
</evidence>
<comment type="caution">
    <text evidence="7">The sequence shown here is derived from an EMBL/GenBank/DDBJ whole genome shotgun (WGS) entry which is preliminary data.</text>
</comment>
<dbReference type="PANTHER" id="PTHR42789:SF1">
    <property type="entry name" value="D-ISOMER SPECIFIC 2-HYDROXYACID DEHYDROGENASE FAMILY PROTEIN (AFU_ORTHOLOGUE AFUA_6G10090)"/>
    <property type="match status" value="1"/>
</dbReference>
<dbReference type="InterPro" id="IPR006140">
    <property type="entry name" value="D-isomer_DH_NAD-bd"/>
</dbReference>
<comment type="similarity">
    <text evidence="1 4">Belongs to the D-isomer specific 2-hydroxyacid dehydrogenase family.</text>
</comment>
<dbReference type="CDD" id="cd05299">
    <property type="entry name" value="CtBP_dh"/>
    <property type="match status" value="1"/>
</dbReference>
<dbReference type="GO" id="GO:0051287">
    <property type="term" value="F:NAD binding"/>
    <property type="evidence" value="ECO:0007669"/>
    <property type="project" value="InterPro"/>
</dbReference>
<keyword evidence="3" id="KW-0520">NAD</keyword>
<dbReference type="InterPro" id="IPR050857">
    <property type="entry name" value="D-2-hydroxyacid_DH"/>
</dbReference>
<dbReference type="Proteomes" id="UP000197334">
    <property type="component" value="Unassembled WGS sequence"/>
</dbReference>
<name>A0A246S2H4_9GAMM</name>
<keyword evidence="8" id="KW-1185">Reference proteome</keyword>
<feature type="domain" description="D-isomer specific 2-hydroxyacid dehydrogenase catalytic" evidence="5">
    <location>
        <begin position="22"/>
        <end position="316"/>
    </location>
</feature>
<evidence type="ECO:0000313" key="8">
    <source>
        <dbReference type="Proteomes" id="UP000197334"/>
    </source>
</evidence>
<evidence type="ECO:0000259" key="5">
    <source>
        <dbReference type="Pfam" id="PF00389"/>
    </source>
</evidence>
<dbReference type="OrthoDB" id="9805416at2"/>
<proteinExistence type="inferred from homology"/>
<dbReference type="GO" id="GO:0003714">
    <property type="term" value="F:transcription corepressor activity"/>
    <property type="evidence" value="ECO:0007669"/>
    <property type="project" value="InterPro"/>
</dbReference>
<evidence type="ECO:0000256" key="2">
    <source>
        <dbReference type="ARBA" id="ARBA00023002"/>
    </source>
</evidence>
<dbReference type="SUPFAM" id="SSF51735">
    <property type="entry name" value="NAD(P)-binding Rossmann-fold domains"/>
    <property type="match status" value="1"/>
</dbReference>
<dbReference type="PANTHER" id="PTHR42789">
    <property type="entry name" value="D-ISOMER SPECIFIC 2-HYDROXYACID DEHYDROGENASE FAMILY PROTEIN (AFU_ORTHOLOGUE AFUA_6G10090)"/>
    <property type="match status" value="1"/>
</dbReference>
<protein>
    <submittedName>
        <fullName evidence="7">2-hydroxyacid dehydrogenase</fullName>
    </submittedName>
</protein>
<evidence type="ECO:0000256" key="4">
    <source>
        <dbReference type="RuleBase" id="RU003719"/>
    </source>
</evidence>
<organism evidence="7 8">
    <name type="scientific">Halomonas campaniensis</name>
    <dbReference type="NCBI Taxonomy" id="213554"/>
    <lineage>
        <taxon>Bacteria</taxon>
        <taxon>Pseudomonadati</taxon>
        <taxon>Pseudomonadota</taxon>
        <taxon>Gammaproteobacteria</taxon>
        <taxon>Oceanospirillales</taxon>
        <taxon>Halomonadaceae</taxon>
        <taxon>Halomonas</taxon>
    </lineage>
</organism>
<reference evidence="7 8" key="1">
    <citation type="submission" date="2014-08" db="EMBL/GenBank/DDBJ databases">
        <title>Draft genome sequence of a novel L-asparaginase producing marine bacterium, Halomonas campaniensis.</title>
        <authorList>
            <person name="Sundarakrishnan B."/>
            <person name="Moushumi Priya A."/>
            <person name="Raman G."/>
            <person name="Sakthivel N."/>
            <person name="Park S."/>
            <person name="Jayachandran S."/>
        </authorList>
    </citation>
    <scope>NUCLEOTIDE SEQUENCE [LARGE SCALE GENOMIC DNA]</scope>
    <source>
        <strain evidence="7 8">SK03</strain>
    </source>
</reference>
<dbReference type="Pfam" id="PF00389">
    <property type="entry name" value="2-Hacid_dh"/>
    <property type="match status" value="1"/>
</dbReference>
<keyword evidence="2 4" id="KW-0560">Oxidoreductase</keyword>
<sequence length="328" mass="35514">MTPKIVVTDFEFPDLAPERAVIEAAGFQLIEAQCKTEAEAIAACADADAIINQYCQLSAGVIDKLERCQVISRYGIGLNTIDVPRATESGIYVANVPDGSLEEVSDHAIALMMALKRGIAIYDRALRAGKWDYTVAKPLSRLRGQTLGFLSFGQIAQRMAHKMANFGLRIIAHDPYADAAVAKAAGVELVDYEKLIAESDILSVHVPLTDETRHMISDEQFAAMKPTALMLNTARGPVVDEDALVRALKGGQIAGAGLDVFEAEPIGADHPLLSLPNVITSPHCAWYSEGSEFEIRSKTAQNIVDVLQGREPTYLANPSVRDILRVKA</sequence>
<accession>A0A246S2H4</accession>
<dbReference type="SUPFAM" id="SSF52283">
    <property type="entry name" value="Formate/glycerate dehydrogenase catalytic domain-like"/>
    <property type="match status" value="1"/>
</dbReference>
<dbReference type="Pfam" id="PF02826">
    <property type="entry name" value="2-Hacid_dh_C"/>
    <property type="match status" value="1"/>
</dbReference>
<evidence type="ECO:0000259" key="6">
    <source>
        <dbReference type="Pfam" id="PF02826"/>
    </source>
</evidence>
<dbReference type="PROSITE" id="PS00671">
    <property type="entry name" value="D_2_HYDROXYACID_DH_3"/>
    <property type="match status" value="1"/>
</dbReference>
<dbReference type="Gene3D" id="3.40.50.720">
    <property type="entry name" value="NAD(P)-binding Rossmann-like Domain"/>
    <property type="match status" value="2"/>
</dbReference>
<dbReference type="AlphaFoldDB" id="A0A246S2H4"/>
<dbReference type="InterPro" id="IPR006139">
    <property type="entry name" value="D-isomer_2_OHA_DH_cat_dom"/>
</dbReference>
<dbReference type="InterPro" id="IPR029753">
    <property type="entry name" value="D-isomer_DH_CS"/>
</dbReference>
<feature type="domain" description="D-isomer specific 2-hydroxyacid dehydrogenase NAD-binding" evidence="6">
    <location>
        <begin position="109"/>
        <end position="285"/>
    </location>
</feature>
<dbReference type="RefSeq" id="WP_088699278.1">
    <property type="nucleotide sequence ID" value="NZ_JPUA01000014.1"/>
</dbReference>
<evidence type="ECO:0000256" key="1">
    <source>
        <dbReference type="ARBA" id="ARBA00005854"/>
    </source>
</evidence>
<evidence type="ECO:0000313" key="7">
    <source>
        <dbReference type="EMBL" id="OWV30612.1"/>
    </source>
</evidence>